<keyword evidence="11 14" id="KW-0472">Membrane</keyword>
<dbReference type="STRING" id="70448.A0A090M8L4"/>
<feature type="transmembrane region" description="Helical" evidence="14">
    <location>
        <begin position="14"/>
        <end position="35"/>
    </location>
</feature>
<evidence type="ECO:0000259" key="15">
    <source>
        <dbReference type="PROSITE" id="PS51685"/>
    </source>
</evidence>
<dbReference type="EC" id="2.1.1.-" evidence="13"/>
<keyword evidence="8" id="KW-0492">Microsome</keyword>
<dbReference type="Pfam" id="PF08241">
    <property type="entry name" value="Methyltransf_11"/>
    <property type="match status" value="1"/>
</dbReference>
<evidence type="ECO:0000256" key="11">
    <source>
        <dbReference type="ARBA" id="ARBA00023136"/>
    </source>
</evidence>
<dbReference type="GO" id="GO:0008757">
    <property type="term" value="F:S-adenosylmethionine-dependent methyltransferase activity"/>
    <property type="evidence" value="ECO:0007669"/>
    <property type="project" value="InterPro"/>
</dbReference>
<evidence type="ECO:0000256" key="5">
    <source>
        <dbReference type="ARBA" id="ARBA00022691"/>
    </source>
</evidence>
<dbReference type="SUPFAM" id="SSF53335">
    <property type="entry name" value="S-adenosyl-L-methionine-dependent methyltransferases"/>
    <property type="match status" value="1"/>
</dbReference>
<evidence type="ECO:0000256" key="12">
    <source>
        <dbReference type="PROSITE-ProRule" id="PRU01022"/>
    </source>
</evidence>
<comment type="similarity">
    <text evidence="12 13">Belongs to the class I-like SAM-binding methyltransferase superfamily. Erg6/SMT family.</text>
</comment>
<sequence>MSERVMSALEDKRVQLVVGGVGITGGIYVAVKLSWFRKNPFKSFGGKTGAMAKDLVDRGIQSYNEFFDQEDGKGVGSRILSTPDFVNKFYSLITDFYEYGWGESFHFAAREKGESFEDSIIRQEVAIAENIGLKEGMNVIDLGCGVGGPMRNIVKATGGKVTGITINEYQVGRCTTLNKAAGVEHLTEIVQGNFMDLSKVFKGRKFDGAYAIEAACHASNTTALYKEVFQVLKPGALFASYEWLRTDKYDPNNKVHVDVVDGIAEGNALPEVRTIEDCVKAAKAAGFEVQFTFDRATLGGVPWQQAMKSARRAAYLTHILTGVLEFIGFAPKGTQAVHTMLLKAAVNLEKGGDLEIFSPMYLIVMKKPMGAAAVEA</sequence>
<evidence type="ECO:0000256" key="2">
    <source>
        <dbReference type="ARBA" id="ARBA00022516"/>
    </source>
</evidence>
<dbReference type="InterPro" id="IPR013705">
    <property type="entry name" value="Sterol_MeTrfase_C"/>
</dbReference>
<evidence type="ECO:0000256" key="1">
    <source>
        <dbReference type="ARBA" id="ARBA00004111"/>
    </source>
</evidence>
<reference evidence="17" key="3">
    <citation type="submission" date="2017-04" db="EMBL/GenBank/DDBJ databases">
        <title>Population genomics of picophytoplankton unveils novel chromosome hypervariability.</title>
        <authorList>
            <consortium name="DOE Joint Genome Institute"/>
            <person name="Blanc-Mathieu R."/>
            <person name="Krasovec M."/>
            <person name="Hebrard M."/>
            <person name="Yau S."/>
            <person name="Desgranges E."/>
            <person name="Martin J."/>
            <person name="Schackwitz W."/>
            <person name="Kuo A."/>
            <person name="Salin G."/>
            <person name="Donnadieu C."/>
            <person name="Desdevises Y."/>
            <person name="Sanchez-Ferandin S."/>
            <person name="Moreau H."/>
            <person name="Rivals E."/>
            <person name="Grigoriev I.V."/>
            <person name="Grimsley N."/>
            <person name="Eyre-Walker A."/>
            <person name="Piganeau G."/>
        </authorList>
    </citation>
    <scope>NUCLEOTIDE SEQUENCE [LARGE SCALE GENOMIC DNA]</scope>
    <source>
        <strain evidence="17">RCC 1115</strain>
    </source>
</reference>
<keyword evidence="18" id="KW-1185">Reference proteome</keyword>
<evidence type="ECO:0000313" key="18">
    <source>
        <dbReference type="Proteomes" id="UP000009170"/>
    </source>
</evidence>
<dbReference type="Gene3D" id="3.40.50.150">
    <property type="entry name" value="Vaccinia Virus protein VP39"/>
    <property type="match status" value="1"/>
</dbReference>
<organism evidence="16 18">
    <name type="scientific">Ostreococcus tauri</name>
    <name type="common">Marine green alga</name>
    <dbReference type="NCBI Taxonomy" id="70448"/>
    <lineage>
        <taxon>Eukaryota</taxon>
        <taxon>Viridiplantae</taxon>
        <taxon>Chlorophyta</taxon>
        <taxon>Mamiellophyceae</taxon>
        <taxon>Mamiellales</taxon>
        <taxon>Bathycoccaceae</taxon>
        <taxon>Ostreococcus</taxon>
    </lineage>
</organism>
<evidence type="ECO:0000256" key="9">
    <source>
        <dbReference type="ARBA" id="ARBA00022989"/>
    </source>
</evidence>
<dbReference type="CDD" id="cd02440">
    <property type="entry name" value="AdoMet_MTases"/>
    <property type="match status" value="1"/>
</dbReference>
<keyword evidence="10" id="KW-0443">Lipid metabolism</keyword>
<dbReference type="EMBL" id="CAID01000008">
    <property type="protein sequence ID" value="CEG01498.1"/>
    <property type="molecule type" value="Genomic_DNA"/>
</dbReference>
<dbReference type="AlphaFoldDB" id="A0A090M8L4"/>
<keyword evidence="4 12" id="KW-0808">Transferase</keyword>
<dbReference type="InParanoid" id="A0A090M8L4"/>
<reference evidence="16" key="2">
    <citation type="journal article" date="2014" name="BMC Genomics">
        <title>An improved genome of the model marine alga Ostreococcus tauri unfolds by assessing Illumina de novo assemblies.</title>
        <authorList>
            <person name="Blanc-Mathieu R."/>
            <person name="Verhelst B."/>
            <person name="Derelle E."/>
            <person name="Rombauts S."/>
            <person name="Bouget F.Y."/>
            <person name="Carre I."/>
            <person name="Chateau A."/>
            <person name="Eyre-Walker A."/>
            <person name="Grimsley N."/>
            <person name="Moreau H."/>
            <person name="Piegu B."/>
            <person name="Rivals E."/>
            <person name="Schackwitz W."/>
            <person name="Van de Peer Y."/>
            <person name="Piganeau G."/>
        </authorList>
    </citation>
    <scope>NUCLEOTIDE SEQUENCE</scope>
    <source>
        <strain evidence="16">RCC4221</strain>
    </source>
</reference>
<accession>A0A1Y5IBM5</accession>
<gene>
    <name evidence="17" type="ORF">BE221DRAFT_191513</name>
    <name evidence="16" type="ORF">OT_ostta08g02430</name>
</gene>
<dbReference type="Proteomes" id="UP000009170">
    <property type="component" value="Unassembled WGS sequence"/>
</dbReference>
<keyword evidence="9 14" id="KW-1133">Transmembrane helix</keyword>
<keyword evidence="7" id="KW-0256">Endoplasmic reticulum</keyword>
<evidence type="ECO:0000256" key="4">
    <source>
        <dbReference type="ARBA" id="ARBA00022679"/>
    </source>
</evidence>
<comment type="subcellular location">
    <subcellularLocation>
        <location evidence="1">Microsome membrane</location>
        <topology evidence="1">Single-pass membrane protein</topology>
    </subcellularLocation>
</comment>
<keyword evidence="5 12" id="KW-0949">S-adenosyl-L-methionine</keyword>
<evidence type="ECO:0000256" key="8">
    <source>
        <dbReference type="ARBA" id="ARBA00022848"/>
    </source>
</evidence>
<reference evidence="16 18" key="1">
    <citation type="journal article" date="2006" name="Proc. Natl. Acad. Sci. U.S.A.">
        <title>Genome analysis of the smallest free-living eukaryote Ostreococcus tauri unveils many unique features.</title>
        <authorList>
            <person name="Derelle E."/>
            <person name="Ferraz C."/>
            <person name="Rombauts S."/>
            <person name="Rouze P."/>
            <person name="Worden A.Z."/>
            <person name="Robbens S."/>
            <person name="Partensky F."/>
            <person name="Degroeve S."/>
            <person name="Echeynie S."/>
            <person name="Cooke R."/>
            <person name="Saeys Y."/>
            <person name="Wuyts J."/>
            <person name="Jabbari K."/>
            <person name="Bowler C."/>
            <person name="Panaud O."/>
            <person name="Piegu B."/>
            <person name="Ball S.G."/>
            <person name="Ral J.-P."/>
            <person name="Bouget F.-Y."/>
            <person name="Piganeau G."/>
            <person name="De Baets B."/>
            <person name="Picard A."/>
            <person name="Delseny M."/>
            <person name="Demaille J."/>
            <person name="Van de Peer Y."/>
            <person name="Moreau H."/>
        </authorList>
    </citation>
    <scope>NUCLEOTIDE SEQUENCE [LARGE SCALE GENOMIC DNA]</scope>
    <source>
        <strain evidence="16 18">OTTH0595</strain>
    </source>
</reference>
<dbReference type="PANTHER" id="PTHR44742:SF2">
    <property type="entry name" value="24-METHYLENESTEROL C-METHYLTRANSFERASE 2"/>
    <property type="match status" value="1"/>
</dbReference>
<dbReference type="FunCoup" id="A0A090M8L4">
    <property type="interactions" value="189"/>
</dbReference>
<evidence type="ECO:0000313" key="16">
    <source>
        <dbReference type="EMBL" id="CEG01498.1"/>
    </source>
</evidence>
<protein>
    <recommendedName>
        <fullName evidence="13">Methyltransferase</fullName>
        <ecNumber evidence="13">2.1.1.-</ecNumber>
    </recommendedName>
</protein>
<evidence type="ECO:0000256" key="3">
    <source>
        <dbReference type="ARBA" id="ARBA00022603"/>
    </source>
</evidence>
<dbReference type="InterPro" id="IPR029063">
    <property type="entry name" value="SAM-dependent_MTases_sf"/>
</dbReference>
<keyword evidence="2" id="KW-0444">Lipid biosynthesis</keyword>
<keyword evidence="3 12" id="KW-0489">Methyltransferase</keyword>
<dbReference type="PROSITE" id="PS51685">
    <property type="entry name" value="SAM_MT_ERG6_SMT"/>
    <property type="match status" value="1"/>
</dbReference>
<evidence type="ECO:0000256" key="10">
    <source>
        <dbReference type="ARBA" id="ARBA00023098"/>
    </source>
</evidence>
<evidence type="ECO:0000256" key="7">
    <source>
        <dbReference type="ARBA" id="ARBA00022824"/>
    </source>
</evidence>
<name>A0A090M8L4_OSTTA</name>
<proteinExistence type="inferred from homology"/>
<evidence type="ECO:0000313" key="17">
    <source>
        <dbReference type="EMBL" id="OUS46989.1"/>
    </source>
</evidence>
<accession>A0A454XTY7</accession>
<dbReference type="Proteomes" id="UP000195557">
    <property type="component" value="Unassembled WGS sequence"/>
</dbReference>
<evidence type="ECO:0000256" key="14">
    <source>
        <dbReference type="SAM" id="Phobius"/>
    </source>
</evidence>
<feature type="domain" description="SAM-dependent methyltransferase Erg6/SMT-type" evidence="15">
    <location>
        <begin position="89"/>
        <end position="368"/>
    </location>
</feature>
<dbReference type="EMBL" id="KZ155780">
    <property type="protein sequence ID" value="OUS46989.1"/>
    <property type="molecule type" value="Genomic_DNA"/>
</dbReference>
<dbReference type="Pfam" id="PF08498">
    <property type="entry name" value="Sterol_MT_C"/>
    <property type="match status" value="1"/>
</dbReference>
<dbReference type="OrthoDB" id="4310724at2759"/>
<dbReference type="GO" id="GO:0032259">
    <property type="term" value="P:methylation"/>
    <property type="evidence" value="ECO:0007669"/>
    <property type="project" value="UniProtKB-KW"/>
</dbReference>
<accession>A0A090M8L4</accession>
<keyword evidence="6 14" id="KW-0812">Transmembrane</keyword>
<dbReference type="InterPro" id="IPR030384">
    <property type="entry name" value="MeTrfase_SMT"/>
</dbReference>
<dbReference type="PANTHER" id="PTHR44742">
    <property type="match status" value="1"/>
</dbReference>
<evidence type="ECO:0000256" key="6">
    <source>
        <dbReference type="ARBA" id="ARBA00022692"/>
    </source>
</evidence>
<dbReference type="InterPro" id="IPR013216">
    <property type="entry name" value="Methyltransf_11"/>
</dbReference>
<dbReference type="GO" id="GO:0006694">
    <property type="term" value="P:steroid biosynthetic process"/>
    <property type="evidence" value="ECO:0007669"/>
    <property type="project" value="InterPro"/>
</dbReference>
<evidence type="ECO:0000256" key="13">
    <source>
        <dbReference type="RuleBase" id="RU362025"/>
    </source>
</evidence>